<evidence type="ECO:0000313" key="1">
    <source>
        <dbReference type="EMBL" id="KAL3500758.1"/>
    </source>
</evidence>
<sequence length="331" mass="38264">MLLEKMELLKAWLLLVELQKLMDLEFNLTDGFPGKLKRQKSSLMTVSVQDRFDSIHEGLSFLQTFILTFEPPRVSMQNNKTVWTDAETLAWEASSVYASFCANSITIQVATFEMVELLDRIKLFKVEVFLMQLLDSQPVLIVNVKDQIQALYEGLKFIRTFIMSPLDEIGKSILTSAEKMARNAGFLCCYSLHSTEITEDMISEMNLLLPELLEEMKLVKNEIMQSYLQIRKSLRSNFPKYSGLGIVHFLLGNLRELLNQKADTIASVKHLIVIAHDEIEEIVKSFHMDIAEQFNDQCNLRNLRSHIVDVTYEQNIWLIHLRLKVVFYGTM</sequence>
<dbReference type="AlphaFoldDB" id="A0ABD2XZV2"/>
<keyword evidence="2" id="KW-1185">Reference proteome</keyword>
<evidence type="ECO:0000313" key="2">
    <source>
        <dbReference type="Proteomes" id="UP001630127"/>
    </source>
</evidence>
<dbReference type="EMBL" id="JBJUIK010000016">
    <property type="protein sequence ID" value="KAL3500758.1"/>
    <property type="molecule type" value="Genomic_DNA"/>
</dbReference>
<dbReference type="Proteomes" id="UP001630127">
    <property type="component" value="Unassembled WGS sequence"/>
</dbReference>
<protein>
    <submittedName>
        <fullName evidence="1">Uncharacterized protein</fullName>
    </submittedName>
</protein>
<comment type="caution">
    <text evidence="1">The sequence shown here is derived from an EMBL/GenBank/DDBJ whole genome shotgun (WGS) entry which is preliminary data.</text>
</comment>
<organism evidence="1 2">
    <name type="scientific">Cinchona calisaya</name>
    <dbReference type="NCBI Taxonomy" id="153742"/>
    <lineage>
        <taxon>Eukaryota</taxon>
        <taxon>Viridiplantae</taxon>
        <taxon>Streptophyta</taxon>
        <taxon>Embryophyta</taxon>
        <taxon>Tracheophyta</taxon>
        <taxon>Spermatophyta</taxon>
        <taxon>Magnoliopsida</taxon>
        <taxon>eudicotyledons</taxon>
        <taxon>Gunneridae</taxon>
        <taxon>Pentapetalae</taxon>
        <taxon>asterids</taxon>
        <taxon>lamiids</taxon>
        <taxon>Gentianales</taxon>
        <taxon>Rubiaceae</taxon>
        <taxon>Cinchonoideae</taxon>
        <taxon>Cinchoneae</taxon>
        <taxon>Cinchona</taxon>
    </lineage>
</organism>
<accession>A0ABD2XZV2</accession>
<reference evidence="1 2" key="1">
    <citation type="submission" date="2024-11" db="EMBL/GenBank/DDBJ databases">
        <title>A near-complete genome assembly of Cinchona calisaya.</title>
        <authorList>
            <person name="Lian D.C."/>
            <person name="Zhao X.W."/>
            <person name="Wei L."/>
        </authorList>
    </citation>
    <scope>NUCLEOTIDE SEQUENCE [LARGE SCALE GENOMIC DNA]</scope>
    <source>
        <tissue evidence="1">Nenye</tissue>
    </source>
</reference>
<proteinExistence type="predicted"/>
<name>A0ABD2XZV2_9GENT</name>
<gene>
    <name evidence="1" type="ORF">ACH5RR_039851</name>
</gene>